<dbReference type="AlphaFoldDB" id="A0AAQ4EA93"/>
<gene>
    <name evidence="1" type="ORF">V5799_025091</name>
</gene>
<dbReference type="Proteomes" id="UP001321473">
    <property type="component" value="Unassembled WGS sequence"/>
</dbReference>
<accession>A0AAQ4EA93</accession>
<feature type="non-terminal residue" evidence="1">
    <location>
        <position position="1"/>
    </location>
</feature>
<comment type="caution">
    <text evidence="1">The sequence shown here is derived from an EMBL/GenBank/DDBJ whole genome shotgun (WGS) entry which is preliminary data.</text>
</comment>
<proteinExistence type="predicted"/>
<evidence type="ECO:0000313" key="2">
    <source>
        <dbReference type="Proteomes" id="UP001321473"/>
    </source>
</evidence>
<protein>
    <submittedName>
        <fullName evidence="1">Uncharacterized protein</fullName>
    </submittedName>
</protein>
<sequence length="50" mass="5566">AAEGDHRKYTAFKKSNDKRPTRLNASSSLLTSNVTKVHVLNSTTLENNHL</sequence>
<reference evidence="1 2" key="1">
    <citation type="journal article" date="2023" name="Arcadia Sci">
        <title>De novo assembly of a long-read Amblyomma americanum tick genome.</title>
        <authorList>
            <person name="Chou S."/>
            <person name="Poskanzer K.E."/>
            <person name="Rollins M."/>
            <person name="Thuy-Boun P.S."/>
        </authorList>
    </citation>
    <scope>NUCLEOTIDE SEQUENCE [LARGE SCALE GENOMIC DNA]</scope>
    <source>
        <strain evidence="1">F_SG_1</strain>
        <tissue evidence="1">Salivary glands</tissue>
    </source>
</reference>
<name>A0AAQ4EA93_AMBAM</name>
<organism evidence="1 2">
    <name type="scientific">Amblyomma americanum</name>
    <name type="common">Lone star tick</name>
    <dbReference type="NCBI Taxonomy" id="6943"/>
    <lineage>
        <taxon>Eukaryota</taxon>
        <taxon>Metazoa</taxon>
        <taxon>Ecdysozoa</taxon>
        <taxon>Arthropoda</taxon>
        <taxon>Chelicerata</taxon>
        <taxon>Arachnida</taxon>
        <taxon>Acari</taxon>
        <taxon>Parasitiformes</taxon>
        <taxon>Ixodida</taxon>
        <taxon>Ixodoidea</taxon>
        <taxon>Ixodidae</taxon>
        <taxon>Amblyomminae</taxon>
        <taxon>Amblyomma</taxon>
    </lineage>
</organism>
<evidence type="ECO:0000313" key="1">
    <source>
        <dbReference type="EMBL" id="KAK8771665.1"/>
    </source>
</evidence>
<keyword evidence="2" id="KW-1185">Reference proteome</keyword>
<dbReference type="EMBL" id="JARKHS020019486">
    <property type="protein sequence ID" value="KAK8771665.1"/>
    <property type="molecule type" value="Genomic_DNA"/>
</dbReference>